<dbReference type="GO" id="GO:0016787">
    <property type="term" value="F:hydrolase activity"/>
    <property type="evidence" value="ECO:0007669"/>
    <property type="project" value="UniProtKB-KW"/>
</dbReference>
<protein>
    <submittedName>
        <fullName evidence="2">Serine hydrolase</fullName>
    </submittedName>
</protein>
<sequence>MTRRRKLAVAVLIVLALLAAALVAVGTWYRPMLLTGTGYAAHNACAIHFLTDRDDPESDLPPNPLVPLLRTEIDDSEGWARSSVLGVAFAQQAWASEYGCAVGDGRAEGSEYTSLVRPAEDGGAEGIRLPQASDVPAEVGAALDQAAGQEGTRGLVAVHRGEVLDEWYADGFGPDTRQLGWSMAKSVAATLVGRAKVEFPDADLDPGSTALRPEWTDERARISLDNLLRMTSGLEWDEDYDLGTPITEMLFAEPDMAAFAAAQPLAHEPGTFRQYSSGTTNIVCDLLHERTGLGPEMADRLLFGPLGMTSAVLEADASGRSVCSSYLWATPRDWARFGQFTLDDGEVDGRQLLPAGWMEYATSVVPAGGEPEPYGAQWWLNDAGDGSPLRLPGIRSDAYWASGHDGQYIVVVPSADLVVVRTGFSPGGSIGALGIEDLVGDLTRAVS</sequence>
<organism evidence="2 3">
    <name type="scientific">Dietzia psychralcaliphila</name>
    <dbReference type="NCBI Taxonomy" id="139021"/>
    <lineage>
        <taxon>Bacteria</taxon>
        <taxon>Bacillati</taxon>
        <taxon>Actinomycetota</taxon>
        <taxon>Actinomycetes</taxon>
        <taxon>Mycobacteriales</taxon>
        <taxon>Dietziaceae</taxon>
        <taxon>Dietzia</taxon>
    </lineage>
</organism>
<evidence type="ECO:0000313" key="2">
    <source>
        <dbReference type="EMBL" id="AWH95087.1"/>
    </source>
</evidence>
<keyword evidence="2" id="KW-0378">Hydrolase</keyword>
<reference evidence="2 3" key="1">
    <citation type="submission" date="2016-04" db="EMBL/GenBank/DDBJ databases">
        <title>Complete genome sequence of the haloalkaliphilic hydrocarbon-degrading bacterium Dietzia psychralcaliphila ILA-1T, isolated from a drain of a fish product-processing plant.</title>
        <authorList>
            <person name="Zhao J."/>
            <person name="Hu B."/>
            <person name="Geng S."/>
            <person name="Nie Y."/>
            <person name="Tang Y."/>
        </authorList>
    </citation>
    <scope>NUCLEOTIDE SEQUENCE [LARGE SCALE GENOMIC DNA]</scope>
    <source>
        <strain evidence="2 3">ILA-1</strain>
    </source>
</reference>
<dbReference type="EMBL" id="CP015453">
    <property type="protein sequence ID" value="AWH95087.1"/>
    <property type="molecule type" value="Genomic_DNA"/>
</dbReference>
<proteinExistence type="predicted"/>
<evidence type="ECO:0000259" key="1">
    <source>
        <dbReference type="Pfam" id="PF00144"/>
    </source>
</evidence>
<gene>
    <name evidence="2" type="ORF">A6048_05875</name>
</gene>
<dbReference type="PANTHER" id="PTHR43283">
    <property type="entry name" value="BETA-LACTAMASE-RELATED"/>
    <property type="match status" value="1"/>
</dbReference>
<feature type="domain" description="Beta-lactamase-related" evidence="1">
    <location>
        <begin position="151"/>
        <end position="420"/>
    </location>
</feature>
<dbReference type="Gene3D" id="3.40.710.10">
    <property type="entry name" value="DD-peptidase/beta-lactamase superfamily"/>
    <property type="match status" value="1"/>
</dbReference>
<dbReference type="RefSeq" id="WP_107748219.1">
    <property type="nucleotide sequence ID" value="NZ_CP015453.1"/>
</dbReference>
<dbReference type="PANTHER" id="PTHR43283:SF7">
    <property type="entry name" value="BETA-LACTAMASE-RELATED DOMAIN-CONTAINING PROTEIN"/>
    <property type="match status" value="1"/>
</dbReference>
<dbReference type="Proteomes" id="UP000244903">
    <property type="component" value="Chromosome"/>
</dbReference>
<dbReference type="InterPro" id="IPR012338">
    <property type="entry name" value="Beta-lactam/transpept-like"/>
</dbReference>
<accession>A0AAD0JRA9</accession>
<dbReference type="InterPro" id="IPR050789">
    <property type="entry name" value="Diverse_Enzym_Activities"/>
</dbReference>
<dbReference type="KEGG" id="dpc:A6048_05875"/>
<keyword evidence="3" id="KW-1185">Reference proteome</keyword>
<evidence type="ECO:0000313" key="3">
    <source>
        <dbReference type="Proteomes" id="UP000244903"/>
    </source>
</evidence>
<dbReference type="AlphaFoldDB" id="A0AAD0JRA9"/>
<dbReference type="SUPFAM" id="SSF56601">
    <property type="entry name" value="beta-lactamase/transpeptidase-like"/>
    <property type="match status" value="1"/>
</dbReference>
<dbReference type="Pfam" id="PF00144">
    <property type="entry name" value="Beta-lactamase"/>
    <property type="match status" value="1"/>
</dbReference>
<name>A0AAD0JRA9_9ACTN</name>
<dbReference type="InterPro" id="IPR001466">
    <property type="entry name" value="Beta-lactam-related"/>
</dbReference>